<organism evidence="2 3">
    <name type="scientific">Halosolutus amylolyticus</name>
    <dbReference type="NCBI Taxonomy" id="2932267"/>
    <lineage>
        <taxon>Archaea</taxon>
        <taxon>Methanobacteriati</taxon>
        <taxon>Methanobacteriota</taxon>
        <taxon>Stenosarchaea group</taxon>
        <taxon>Halobacteria</taxon>
        <taxon>Halobacteriales</taxon>
        <taxon>Natrialbaceae</taxon>
        <taxon>Halosolutus</taxon>
    </lineage>
</organism>
<sequence>MKPSETRKLIRNSKNSNVTHIGSRTSILGVEKNVSIKDKHRIKHVLTTGANGTGKTKELLHVALQDTQKGRGLVIINPKGKLIDEYLAKIPENRYDDLIYVNPSEQPITGINVLEPYIGATGSLAAKTNQTELIVSNLIQLFKRRTDNWGARFGRVLATLLRAGIDANIEHQSGYTLFDIKHCATDDDKLKDLIDDTEDPELRSQLVNIKNNLSDRELEPLVRRLNDFTENKTVRHVINREKSDIDFQEVLSHQKILLIDAREGEVGTTVTELLTSIVITKLWAAAQARYYQNHDVHDPFFLFVDELQSFPSEGTHFAEILSKAREYGLGCWFATQYLSQLPRAMRDAASNNCRTKLVFDPSGSEDLPKLKRMLRGTDQRQLTALGDYRAVVQSPGTHRRQIATIVDTYPPWETENVDISQIKQAATSATAPDSTLEDLVVGTSGNAGGRRHTELLSMAKSELAERGLRVKDLHQEVGEDKPDAYVYLPDSSVAHLEVEYHTLSKPSKTLTNLQRAHERDRECIFVVEEGQVKKLVNILSDPVNRQGRQHEDDKGPFSYYIDEEGEPFTDIEWVENADYRILEVSEDGLILNNTSDEASAEDSQYDTTETQNSENRFEDLREIDQTVLSCIKKGKDDVQQVTSTTGLPNHKVNYSFRKLAELGLITVEKPDEPVERIIDGQKRVFQVKVAELTPKAEAGFELGGSVETLNQ</sequence>
<accession>A0ABD5PR29</accession>
<evidence type="ECO:0000313" key="3">
    <source>
        <dbReference type="Proteomes" id="UP001595898"/>
    </source>
</evidence>
<feature type="domain" description="Type IV secretion system coupling protein TraD DNA-binding" evidence="1">
    <location>
        <begin position="34"/>
        <end position="376"/>
    </location>
</feature>
<evidence type="ECO:0000313" key="2">
    <source>
        <dbReference type="EMBL" id="MFC4543060.1"/>
    </source>
</evidence>
<dbReference type="Gene3D" id="3.40.50.300">
    <property type="entry name" value="P-loop containing nucleotide triphosphate hydrolases"/>
    <property type="match status" value="2"/>
</dbReference>
<keyword evidence="3" id="KW-1185">Reference proteome</keyword>
<name>A0ABD5PR29_9EURY</name>
<evidence type="ECO:0000259" key="1">
    <source>
        <dbReference type="Pfam" id="PF10412"/>
    </source>
</evidence>
<dbReference type="SUPFAM" id="SSF52540">
    <property type="entry name" value="P-loop containing nucleoside triphosphate hydrolases"/>
    <property type="match status" value="1"/>
</dbReference>
<dbReference type="EMBL" id="JBHSFA010000007">
    <property type="protein sequence ID" value="MFC4543060.1"/>
    <property type="molecule type" value="Genomic_DNA"/>
</dbReference>
<gene>
    <name evidence="2" type="ORF">ACFO5R_14115</name>
</gene>
<proteinExistence type="predicted"/>
<protein>
    <submittedName>
        <fullName evidence="2">Type IV secretory system conjugative DNA transfer family protein</fullName>
    </submittedName>
</protein>
<comment type="caution">
    <text evidence="2">The sequence shown here is derived from an EMBL/GenBank/DDBJ whole genome shotgun (WGS) entry which is preliminary data.</text>
</comment>
<dbReference type="RefSeq" id="WP_250140255.1">
    <property type="nucleotide sequence ID" value="NZ_JALIQP010000002.1"/>
</dbReference>
<dbReference type="InterPro" id="IPR019476">
    <property type="entry name" value="T4SS_TraD_DNA-bd"/>
</dbReference>
<dbReference type="CDD" id="cd01127">
    <property type="entry name" value="TrwB_TraG_TraD_VirD4"/>
    <property type="match status" value="1"/>
</dbReference>
<reference evidence="2 3" key="1">
    <citation type="journal article" date="2019" name="Int. J. Syst. Evol. Microbiol.">
        <title>The Global Catalogue of Microorganisms (GCM) 10K type strain sequencing project: providing services to taxonomists for standard genome sequencing and annotation.</title>
        <authorList>
            <consortium name="The Broad Institute Genomics Platform"/>
            <consortium name="The Broad Institute Genome Sequencing Center for Infectious Disease"/>
            <person name="Wu L."/>
            <person name="Ma J."/>
        </authorList>
    </citation>
    <scope>NUCLEOTIDE SEQUENCE [LARGE SCALE GENOMIC DNA]</scope>
    <source>
        <strain evidence="2 3">WLHS5</strain>
    </source>
</reference>
<dbReference type="AlphaFoldDB" id="A0ABD5PR29"/>
<dbReference type="InterPro" id="IPR051162">
    <property type="entry name" value="T4SS_component"/>
</dbReference>
<dbReference type="PANTHER" id="PTHR30121:SF6">
    <property type="entry name" value="SLR6007 PROTEIN"/>
    <property type="match status" value="1"/>
</dbReference>
<dbReference type="Pfam" id="PF10412">
    <property type="entry name" value="TrwB_AAD_bind"/>
    <property type="match status" value="1"/>
</dbReference>
<dbReference type="Proteomes" id="UP001595898">
    <property type="component" value="Unassembled WGS sequence"/>
</dbReference>
<dbReference type="PANTHER" id="PTHR30121">
    <property type="entry name" value="UNCHARACTERIZED PROTEIN YJGR-RELATED"/>
    <property type="match status" value="1"/>
</dbReference>
<dbReference type="InterPro" id="IPR027417">
    <property type="entry name" value="P-loop_NTPase"/>
</dbReference>